<keyword evidence="2" id="KW-0677">Repeat</keyword>
<dbReference type="InterPro" id="IPR015915">
    <property type="entry name" value="Kelch-typ_b-propeller"/>
</dbReference>
<dbReference type="KEGG" id="mbr:MONBRDRAFT_27860"/>
<dbReference type="InParanoid" id="A9V6P2"/>
<sequence>MREVKAKGKSPKADPTSEELKNLVSLVLRALNRLPAPSNVSMLTECLLTSLSSDTLAWEAVRPNDPNPTVGRYDHASYYDTALQELVVLLGAGVDQALADLRYYDRCKSLDEPWPLARIRPRVLKSPFFPVLTLLGDLCEAKRTWTLLKATGTSPSPRTCHSWAEDDANLYVFCGGESGTTPCADQKLYRFSKADRIWSLCTSEHSPAARQAHAMALSQDVIYVHGGMMGQEWLDDFWCYRDGDGRLVLFGGLAMTVSGPEALDDLWLYDPATNKWQEVEFENAPVAARFDFASLMVDHRCWYHPGATDAPQSNPTASRDTQPVGLQDVTEQFGAVVEGAATTAPPQPEDSQPDNSPAPSPSSPDTPAVPLPSHHDTLVLYGGMDMQGNVHSDCVVIRLA</sequence>
<reference evidence="4 5" key="1">
    <citation type="journal article" date="2008" name="Nature">
        <title>The genome of the choanoflagellate Monosiga brevicollis and the origin of metazoans.</title>
        <authorList>
            <consortium name="JGI Sequencing"/>
            <person name="King N."/>
            <person name="Westbrook M.J."/>
            <person name="Young S.L."/>
            <person name="Kuo A."/>
            <person name="Abedin M."/>
            <person name="Chapman J."/>
            <person name="Fairclough S."/>
            <person name="Hellsten U."/>
            <person name="Isogai Y."/>
            <person name="Letunic I."/>
            <person name="Marr M."/>
            <person name="Pincus D."/>
            <person name="Putnam N."/>
            <person name="Rokas A."/>
            <person name="Wright K.J."/>
            <person name="Zuzow R."/>
            <person name="Dirks W."/>
            <person name="Good M."/>
            <person name="Goodstein D."/>
            <person name="Lemons D."/>
            <person name="Li W."/>
            <person name="Lyons J.B."/>
            <person name="Morris A."/>
            <person name="Nichols S."/>
            <person name="Richter D.J."/>
            <person name="Salamov A."/>
            <person name="Bork P."/>
            <person name="Lim W.A."/>
            <person name="Manning G."/>
            <person name="Miller W.T."/>
            <person name="McGinnis W."/>
            <person name="Shapiro H."/>
            <person name="Tjian R."/>
            <person name="Grigoriev I.V."/>
            <person name="Rokhsar D."/>
        </authorList>
    </citation>
    <scope>NUCLEOTIDE SEQUENCE [LARGE SCALE GENOMIC DNA]</scope>
    <source>
        <strain evidence="5">MX1 / ATCC 50154</strain>
    </source>
</reference>
<dbReference type="PANTHER" id="PTHR46647:SF1">
    <property type="entry name" value="RAB9 EFFECTOR PROTEIN WITH KELCH MOTIFS"/>
    <property type="match status" value="1"/>
</dbReference>
<dbReference type="eggNOG" id="KOG0379">
    <property type="taxonomic scope" value="Eukaryota"/>
</dbReference>
<keyword evidence="5" id="KW-1185">Reference proteome</keyword>
<feature type="compositionally biased region" description="Pro residues" evidence="3">
    <location>
        <begin position="356"/>
        <end position="370"/>
    </location>
</feature>
<dbReference type="Pfam" id="PF07646">
    <property type="entry name" value="Kelch_2"/>
    <property type="match status" value="1"/>
</dbReference>
<evidence type="ECO:0000256" key="2">
    <source>
        <dbReference type="ARBA" id="ARBA00022737"/>
    </source>
</evidence>
<dbReference type="RefSeq" id="XP_001748314.1">
    <property type="nucleotide sequence ID" value="XM_001748262.1"/>
</dbReference>
<dbReference type="AlphaFoldDB" id="A9V6P2"/>
<evidence type="ECO:0000256" key="3">
    <source>
        <dbReference type="SAM" id="MobiDB-lite"/>
    </source>
</evidence>
<evidence type="ECO:0000313" key="4">
    <source>
        <dbReference type="EMBL" id="EDQ86769.1"/>
    </source>
</evidence>
<dbReference type="PANTHER" id="PTHR46647">
    <property type="entry name" value="RAB9 EFFECTOR PROTEIN WITH KELCH MOTIFS"/>
    <property type="match status" value="1"/>
</dbReference>
<dbReference type="STRING" id="81824.A9V6P2"/>
<evidence type="ECO:0000256" key="1">
    <source>
        <dbReference type="ARBA" id="ARBA00022441"/>
    </source>
</evidence>
<proteinExistence type="predicted"/>
<dbReference type="GeneID" id="5893630"/>
<keyword evidence="1" id="KW-0880">Kelch repeat</keyword>
<dbReference type="InterPro" id="IPR052124">
    <property type="entry name" value="Rab9_kelch_effector"/>
</dbReference>
<organism evidence="4 5">
    <name type="scientific">Monosiga brevicollis</name>
    <name type="common">Choanoflagellate</name>
    <dbReference type="NCBI Taxonomy" id="81824"/>
    <lineage>
        <taxon>Eukaryota</taxon>
        <taxon>Choanoflagellata</taxon>
        <taxon>Craspedida</taxon>
        <taxon>Salpingoecidae</taxon>
        <taxon>Monosiga</taxon>
    </lineage>
</organism>
<dbReference type="SUPFAM" id="SSF117281">
    <property type="entry name" value="Kelch motif"/>
    <property type="match status" value="1"/>
</dbReference>
<dbReference type="Gene3D" id="2.120.10.80">
    <property type="entry name" value="Kelch-type beta propeller"/>
    <property type="match status" value="2"/>
</dbReference>
<protein>
    <submittedName>
        <fullName evidence="4">Uncharacterized protein</fullName>
    </submittedName>
</protein>
<evidence type="ECO:0000313" key="5">
    <source>
        <dbReference type="Proteomes" id="UP000001357"/>
    </source>
</evidence>
<accession>A9V6P2</accession>
<dbReference type="EMBL" id="CH991563">
    <property type="protein sequence ID" value="EDQ86769.1"/>
    <property type="molecule type" value="Genomic_DNA"/>
</dbReference>
<dbReference type="Pfam" id="PF24681">
    <property type="entry name" value="Kelch_KLHDC2_KLHL20_DRC7"/>
    <property type="match status" value="1"/>
</dbReference>
<dbReference type="Proteomes" id="UP000001357">
    <property type="component" value="Unassembled WGS sequence"/>
</dbReference>
<gene>
    <name evidence="4" type="ORF">MONBRDRAFT_27860</name>
</gene>
<dbReference type="InterPro" id="IPR011498">
    <property type="entry name" value="Kelch_2"/>
</dbReference>
<feature type="region of interest" description="Disordered" evidence="3">
    <location>
        <begin position="342"/>
        <end position="375"/>
    </location>
</feature>
<name>A9V6P2_MONBE</name>